<dbReference type="EMBL" id="CAACVG010015420">
    <property type="protein sequence ID" value="VEN64459.1"/>
    <property type="molecule type" value="Genomic_DNA"/>
</dbReference>
<accession>A0A653DW73</accession>
<organism evidence="1 2">
    <name type="scientific">Callosobruchus maculatus</name>
    <name type="common">Southern cowpea weevil</name>
    <name type="synonym">Pulse bruchid</name>
    <dbReference type="NCBI Taxonomy" id="64391"/>
    <lineage>
        <taxon>Eukaryota</taxon>
        <taxon>Metazoa</taxon>
        <taxon>Ecdysozoa</taxon>
        <taxon>Arthropoda</taxon>
        <taxon>Hexapoda</taxon>
        <taxon>Insecta</taxon>
        <taxon>Pterygota</taxon>
        <taxon>Neoptera</taxon>
        <taxon>Endopterygota</taxon>
        <taxon>Coleoptera</taxon>
        <taxon>Polyphaga</taxon>
        <taxon>Cucujiformia</taxon>
        <taxon>Chrysomeloidea</taxon>
        <taxon>Chrysomelidae</taxon>
        <taxon>Bruchinae</taxon>
        <taxon>Bruchini</taxon>
        <taxon>Callosobruchus</taxon>
    </lineage>
</organism>
<evidence type="ECO:0000313" key="2">
    <source>
        <dbReference type="Proteomes" id="UP000410492"/>
    </source>
</evidence>
<proteinExistence type="predicted"/>
<name>A0A653DW73_CALMS</name>
<reference evidence="1 2" key="1">
    <citation type="submission" date="2019-01" db="EMBL/GenBank/DDBJ databases">
        <authorList>
            <person name="Sayadi A."/>
        </authorList>
    </citation>
    <scope>NUCLEOTIDE SEQUENCE [LARGE SCALE GENOMIC DNA]</scope>
</reference>
<sequence length="40" mass="4800">MYDSVHDFLTPTYGKNCTLSYYKIKKHHNLVTKSRSKEHE</sequence>
<dbReference type="Proteomes" id="UP000410492">
    <property type="component" value="Unassembled WGS sequence"/>
</dbReference>
<keyword evidence="2" id="KW-1185">Reference proteome</keyword>
<gene>
    <name evidence="1" type="ORF">CALMAC_LOCUS20975</name>
</gene>
<evidence type="ECO:0000313" key="1">
    <source>
        <dbReference type="EMBL" id="VEN64459.1"/>
    </source>
</evidence>
<protein>
    <submittedName>
        <fullName evidence="1">Uncharacterized protein</fullName>
    </submittedName>
</protein>
<dbReference type="AlphaFoldDB" id="A0A653DW73"/>